<evidence type="ECO:0000256" key="1">
    <source>
        <dbReference type="SAM" id="Phobius"/>
    </source>
</evidence>
<name>A0A1G9VAB0_9BACT</name>
<protein>
    <submittedName>
        <fullName evidence="2">Uncharacterized protein</fullName>
    </submittedName>
</protein>
<sequence length="175" mass="18254">MCGCNAHLNYDGGTGADLLLQGLLNDVNPQVVSLREASEHDQFLGIGKGKGFLGLGKKSDGTPTEVSKAFNERGLFGALGQMTGLSTNAGAERRDERRDLKMDERQANIDALRGQNQVLDMLLPGAADPVTAGGSNERQIGGDQGVGGVPVLWLGIGGGALVLIVFVVILVATRK</sequence>
<dbReference type="AlphaFoldDB" id="A0A1G9VAB0"/>
<dbReference type="STRING" id="1075417.SAMN05421823_11959"/>
<organism evidence="2 3">
    <name type="scientific">Catalinimonas alkaloidigena</name>
    <dbReference type="NCBI Taxonomy" id="1075417"/>
    <lineage>
        <taxon>Bacteria</taxon>
        <taxon>Pseudomonadati</taxon>
        <taxon>Bacteroidota</taxon>
        <taxon>Cytophagia</taxon>
        <taxon>Cytophagales</taxon>
        <taxon>Catalimonadaceae</taxon>
        <taxon>Catalinimonas</taxon>
    </lineage>
</organism>
<proteinExistence type="predicted"/>
<evidence type="ECO:0000313" key="2">
    <source>
        <dbReference type="EMBL" id="SDM68795.1"/>
    </source>
</evidence>
<accession>A0A1G9VAB0</accession>
<feature type="transmembrane region" description="Helical" evidence="1">
    <location>
        <begin position="151"/>
        <end position="172"/>
    </location>
</feature>
<keyword evidence="1" id="KW-1133">Transmembrane helix</keyword>
<keyword evidence="1" id="KW-0812">Transmembrane</keyword>
<evidence type="ECO:0000313" key="3">
    <source>
        <dbReference type="Proteomes" id="UP000198510"/>
    </source>
</evidence>
<dbReference type="Proteomes" id="UP000198510">
    <property type="component" value="Unassembled WGS sequence"/>
</dbReference>
<reference evidence="2 3" key="1">
    <citation type="submission" date="2016-10" db="EMBL/GenBank/DDBJ databases">
        <authorList>
            <person name="de Groot N.N."/>
        </authorList>
    </citation>
    <scope>NUCLEOTIDE SEQUENCE [LARGE SCALE GENOMIC DNA]</scope>
    <source>
        <strain evidence="2 3">DSM 25186</strain>
    </source>
</reference>
<gene>
    <name evidence="2" type="ORF">SAMN05421823_11959</name>
</gene>
<dbReference type="RefSeq" id="WP_089688633.1">
    <property type="nucleotide sequence ID" value="NZ_FNFO01000019.1"/>
</dbReference>
<dbReference type="EMBL" id="FNFO01000019">
    <property type="protein sequence ID" value="SDM68795.1"/>
    <property type="molecule type" value="Genomic_DNA"/>
</dbReference>
<keyword evidence="3" id="KW-1185">Reference proteome</keyword>
<keyword evidence="1" id="KW-0472">Membrane</keyword>